<comment type="similarity">
    <text evidence="1 3">Belongs to the sulfur carrier protein TusA family.</text>
</comment>
<dbReference type="InterPro" id="IPR022931">
    <property type="entry name" value="Sulphur_carrier_TusA"/>
</dbReference>
<evidence type="ECO:0000256" key="3">
    <source>
        <dbReference type="HAMAP-Rule" id="MF_00413"/>
    </source>
</evidence>
<keyword evidence="2 3" id="KW-0963">Cytoplasm</keyword>
<evidence type="ECO:0000259" key="4">
    <source>
        <dbReference type="PROSITE" id="PS01148"/>
    </source>
</evidence>
<dbReference type="OrthoDB" id="9797352at2"/>
<dbReference type="CDD" id="cd03423">
    <property type="entry name" value="SirA"/>
    <property type="match status" value="1"/>
</dbReference>
<organism evidence="5 6">
    <name type="scientific">Caviibacterium pharyngocola</name>
    <dbReference type="NCBI Taxonomy" id="28159"/>
    <lineage>
        <taxon>Bacteria</taxon>
        <taxon>Pseudomonadati</taxon>
        <taxon>Pseudomonadota</taxon>
        <taxon>Gammaproteobacteria</taxon>
        <taxon>Pasteurellales</taxon>
        <taxon>Pasteurellaceae</taxon>
        <taxon>Caviibacterium</taxon>
    </lineage>
</organism>
<dbReference type="PANTHER" id="PTHR33279:SF2">
    <property type="entry name" value="SULFUR CARRIER PROTEIN TUSA"/>
    <property type="match status" value="1"/>
</dbReference>
<evidence type="ECO:0000256" key="1">
    <source>
        <dbReference type="ARBA" id="ARBA00008984"/>
    </source>
</evidence>
<dbReference type="Pfam" id="PF01206">
    <property type="entry name" value="TusA"/>
    <property type="match status" value="1"/>
</dbReference>
<dbReference type="RefSeq" id="WP_100297336.1">
    <property type="nucleotide sequence ID" value="NZ_PHGZ01000023.1"/>
</dbReference>
<name>A0A2M8RTU4_9PAST</name>
<comment type="subcellular location">
    <subcellularLocation>
        <location evidence="3">Cytoplasm</location>
    </subcellularLocation>
</comment>
<dbReference type="HAMAP" id="MF_00413">
    <property type="entry name" value="Thiourid_synth_A"/>
    <property type="match status" value="1"/>
</dbReference>
<dbReference type="Proteomes" id="UP000230282">
    <property type="component" value="Unassembled WGS sequence"/>
</dbReference>
<keyword evidence="5" id="KW-0808">Transferase</keyword>
<dbReference type="Gene3D" id="3.30.110.40">
    <property type="entry name" value="TusA-like domain"/>
    <property type="match status" value="1"/>
</dbReference>
<dbReference type="InterPro" id="IPR001455">
    <property type="entry name" value="TusA-like"/>
</dbReference>
<accession>A0A2M8RTU4</accession>
<protein>
    <recommendedName>
        <fullName evidence="3">Sulfur carrier protein TusA</fullName>
    </recommendedName>
</protein>
<dbReference type="AlphaFoldDB" id="A0A2M8RTU4"/>
<proteinExistence type="inferred from homology"/>
<dbReference type="GO" id="GO:0002143">
    <property type="term" value="P:tRNA wobble position uridine thiolation"/>
    <property type="evidence" value="ECO:0007669"/>
    <property type="project" value="InterPro"/>
</dbReference>
<dbReference type="PANTHER" id="PTHR33279">
    <property type="entry name" value="SULFUR CARRIER PROTEIN YEDF-RELATED"/>
    <property type="match status" value="1"/>
</dbReference>
<sequence>MNEITIHSTLDTLGLRCPEPVMLVRKHIRKMQNGEILLLLADDPATSRDIPAFCQFMDHTLIKSETEQVPFRYWVMKGKE</sequence>
<dbReference type="SUPFAM" id="SSF64307">
    <property type="entry name" value="SirA-like"/>
    <property type="match status" value="1"/>
</dbReference>
<evidence type="ECO:0000256" key="2">
    <source>
        <dbReference type="ARBA" id="ARBA00022490"/>
    </source>
</evidence>
<feature type="active site" description="Cysteine persulfide intermediate" evidence="3">
    <location>
        <position position="17"/>
    </location>
</feature>
<comment type="function">
    <text evidence="3">Sulfur carrier protein which probably makes part of a sulfur-relay system.</text>
</comment>
<keyword evidence="6" id="KW-1185">Reference proteome</keyword>
<gene>
    <name evidence="3" type="primary">tusA</name>
    <name evidence="5" type="ORF">CVP04_09805</name>
</gene>
<reference evidence="5 6" key="1">
    <citation type="submission" date="2017-11" db="EMBL/GenBank/DDBJ databases">
        <title>Reclassification of Bisgaard taxon 5 as Caviibacterium pharyngocola gen. nov., sp. nov.</title>
        <authorList>
            <person name="Christensen H."/>
        </authorList>
    </citation>
    <scope>NUCLEOTIDE SEQUENCE [LARGE SCALE GENOMIC DNA]</scope>
    <source>
        <strain evidence="5 6">7_3</strain>
    </source>
</reference>
<dbReference type="NCBIfam" id="NF001423">
    <property type="entry name" value="PRK00299.1"/>
    <property type="match status" value="1"/>
</dbReference>
<evidence type="ECO:0000313" key="5">
    <source>
        <dbReference type="EMBL" id="PJG82313.1"/>
    </source>
</evidence>
<dbReference type="EMBL" id="PHGZ01000023">
    <property type="protein sequence ID" value="PJG82313.1"/>
    <property type="molecule type" value="Genomic_DNA"/>
</dbReference>
<comment type="caution">
    <text evidence="5">The sequence shown here is derived from an EMBL/GenBank/DDBJ whole genome shotgun (WGS) entry which is preliminary data.</text>
</comment>
<dbReference type="PROSITE" id="PS01148">
    <property type="entry name" value="UPF0033"/>
    <property type="match status" value="1"/>
</dbReference>
<dbReference type="InterPro" id="IPR036868">
    <property type="entry name" value="TusA-like_sf"/>
</dbReference>
<dbReference type="GO" id="GO:0005737">
    <property type="term" value="C:cytoplasm"/>
    <property type="evidence" value="ECO:0007669"/>
    <property type="project" value="UniProtKB-SubCell"/>
</dbReference>
<dbReference type="GO" id="GO:0016740">
    <property type="term" value="F:transferase activity"/>
    <property type="evidence" value="ECO:0007669"/>
    <property type="project" value="UniProtKB-KW"/>
</dbReference>
<dbReference type="GO" id="GO:0097163">
    <property type="term" value="F:sulfur carrier activity"/>
    <property type="evidence" value="ECO:0007669"/>
    <property type="project" value="UniProtKB-UniRule"/>
</dbReference>
<evidence type="ECO:0000313" key="6">
    <source>
        <dbReference type="Proteomes" id="UP000230282"/>
    </source>
</evidence>
<feature type="domain" description="UPF0033" evidence="4">
    <location>
        <begin position="10"/>
        <end position="34"/>
    </location>
</feature>